<sequence length="677" mass="77603">MTALTILYIVIAGIIALFLALFLYKYKSKATGPLSFLYVFLRFVAIFSILLLIINPKFESISFYKEKPNLILAIDNSSSIKHLKQDTNVLRFLDSIKNNKALNDKFNIETYQFGNTLKSTDTIDFSDSETNMDDLFGELPQIYNNDIAPMLLITDGNQTFGNDYQYTALNYKHPIYPIILGDTVTYTDVSIKRLNVNRYAFLKNKFPVECFVAYNGNGTVNSRFEVYSGNNVVFSKPVRLSKNNNSEIINFTLPADYVGVHSYKASIVPIANEKNIVNNTRFFAVEVIDQKTNVAIVSDFPHPDLGALKKSIESNEQRSASILNTKDYLSQKNDFQLVILYQPNAKFKQVFESLNSEKSNWFMVVGKDTDLNFLNSNESYFSEEITNQTEDVQAELNTGYSPFIVDDINFGAFPPLKSNFGDVTFTIPYETLLYKRLSSNSTTKPLLATFEVNNRREAVLFGEGIWQWRAQSFLNTQSFSGFDTFLGKLIQYLSNNKRKNRLDVDYKSFYNGNNGITIRAEFFDKNYNFDDREELTITVKDSISEKSQTFPFILKNNSYQVDLSSLPASDYSFEVRATHENISQFGKFKILEYNVEQQFLNANVTKLQQVATNSNGTAYFIGNTKSLTDNLLKDNRYMAIQKKNKRTIPLIDWKYLLFIIAISLSAEWFLRKYNGLI</sequence>
<evidence type="ECO:0000313" key="2">
    <source>
        <dbReference type="EMBL" id="GGK29338.1"/>
    </source>
</evidence>
<protein>
    <recommendedName>
        <fullName evidence="4">VWA domain-containing protein</fullName>
    </recommendedName>
</protein>
<keyword evidence="3" id="KW-1185">Reference proteome</keyword>
<keyword evidence="1" id="KW-0812">Transmembrane</keyword>
<evidence type="ECO:0000256" key="1">
    <source>
        <dbReference type="SAM" id="Phobius"/>
    </source>
</evidence>
<feature type="transmembrane region" description="Helical" evidence="1">
    <location>
        <begin position="6"/>
        <end position="24"/>
    </location>
</feature>
<comment type="caution">
    <text evidence="2">The sequence shown here is derived from an EMBL/GenBank/DDBJ whole genome shotgun (WGS) entry which is preliminary data.</text>
</comment>
<dbReference type="PANTHER" id="PTHR37947">
    <property type="entry name" value="BLL2462 PROTEIN"/>
    <property type="match status" value="1"/>
</dbReference>
<reference evidence="2" key="2">
    <citation type="submission" date="2020-09" db="EMBL/GenBank/DDBJ databases">
        <authorList>
            <person name="Sun Q."/>
            <person name="Ohkuma M."/>
        </authorList>
    </citation>
    <scope>NUCLEOTIDE SEQUENCE</scope>
    <source>
        <strain evidence="2">JCM 12862</strain>
    </source>
</reference>
<gene>
    <name evidence="2" type="ORF">GCM10007962_24430</name>
</gene>
<reference evidence="2" key="1">
    <citation type="journal article" date="2014" name="Int. J. Syst. Evol. Microbiol.">
        <title>Complete genome sequence of Corynebacterium casei LMG S-19264T (=DSM 44701T), isolated from a smear-ripened cheese.</title>
        <authorList>
            <consortium name="US DOE Joint Genome Institute (JGI-PGF)"/>
            <person name="Walter F."/>
            <person name="Albersmeier A."/>
            <person name="Kalinowski J."/>
            <person name="Ruckert C."/>
        </authorList>
    </citation>
    <scope>NUCLEOTIDE SEQUENCE</scope>
    <source>
        <strain evidence="2">JCM 12862</strain>
    </source>
</reference>
<keyword evidence="1" id="KW-0472">Membrane</keyword>
<dbReference type="EMBL" id="BMNR01000005">
    <property type="protein sequence ID" value="GGK29338.1"/>
    <property type="molecule type" value="Genomic_DNA"/>
</dbReference>
<dbReference type="RefSeq" id="WP_188653516.1">
    <property type="nucleotide sequence ID" value="NZ_BMNR01000005.1"/>
</dbReference>
<proteinExistence type="predicted"/>
<evidence type="ECO:0008006" key="4">
    <source>
        <dbReference type="Google" id="ProtNLM"/>
    </source>
</evidence>
<feature type="transmembrane region" description="Helical" evidence="1">
    <location>
        <begin position="36"/>
        <end position="54"/>
    </location>
</feature>
<evidence type="ECO:0000313" key="3">
    <source>
        <dbReference type="Proteomes" id="UP000612329"/>
    </source>
</evidence>
<dbReference type="Proteomes" id="UP000612329">
    <property type="component" value="Unassembled WGS sequence"/>
</dbReference>
<dbReference type="AlphaFoldDB" id="A0A8J3FID8"/>
<organism evidence="2 3">
    <name type="scientific">Yeosuana aromativorans</name>
    <dbReference type="NCBI Taxonomy" id="288019"/>
    <lineage>
        <taxon>Bacteria</taxon>
        <taxon>Pseudomonadati</taxon>
        <taxon>Bacteroidota</taxon>
        <taxon>Flavobacteriia</taxon>
        <taxon>Flavobacteriales</taxon>
        <taxon>Flavobacteriaceae</taxon>
        <taxon>Yeosuana</taxon>
    </lineage>
</organism>
<keyword evidence="1" id="KW-1133">Transmembrane helix</keyword>
<dbReference type="PANTHER" id="PTHR37947:SF1">
    <property type="entry name" value="BLL2462 PROTEIN"/>
    <property type="match status" value="1"/>
</dbReference>
<accession>A0A8J3FID8</accession>
<name>A0A8J3FID8_9FLAO</name>